<dbReference type="PANTHER" id="PTHR42791">
    <property type="entry name" value="GNAT FAMILY ACETYLTRANSFERASE"/>
    <property type="match status" value="1"/>
</dbReference>
<name>A0A4S8ZD09_AURPU</name>
<dbReference type="Pfam" id="PF13508">
    <property type="entry name" value="Acetyltransf_7"/>
    <property type="match status" value="1"/>
</dbReference>
<dbReference type="EMBL" id="QZAN01000037">
    <property type="protein sequence ID" value="THW62490.1"/>
    <property type="molecule type" value="Genomic_DNA"/>
</dbReference>
<proteinExistence type="predicted"/>
<dbReference type="InterPro" id="IPR052523">
    <property type="entry name" value="Trichothecene_AcTrans"/>
</dbReference>
<dbReference type="EMBL" id="QZBZ01000047">
    <property type="protein sequence ID" value="TIA39384.1"/>
    <property type="molecule type" value="Genomic_DNA"/>
</dbReference>
<reference evidence="4 5" key="1">
    <citation type="submission" date="2018-10" db="EMBL/GenBank/DDBJ databases">
        <title>Fifty Aureobasidium pullulans genomes reveal a recombining polyextremotolerant generalist.</title>
        <authorList>
            <person name="Gostincar C."/>
            <person name="Turk M."/>
            <person name="Zajc J."/>
            <person name="Gunde-Cimerman N."/>
        </authorList>
    </citation>
    <scope>NUCLEOTIDE SEQUENCE [LARGE SCALE GENOMIC DNA]</scope>
    <source>
        <strain evidence="2 5">EXF-10751</strain>
        <strain evidence="3 4">EXF-1645</strain>
    </source>
</reference>
<dbReference type="PANTHER" id="PTHR42791:SF1">
    <property type="entry name" value="N-ACETYLTRANSFERASE DOMAIN-CONTAINING PROTEIN"/>
    <property type="match status" value="1"/>
</dbReference>
<evidence type="ECO:0000259" key="1">
    <source>
        <dbReference type="PROSITE" id="PS51186"/>
    </source>
</evidence>
<dbReference type="SUPFAM" id="SSF55729">
    <property type="entry name" value="Acyl-CoA N-acyltransferases (Nat)"/>
    <property type="match status" value="1"/>
</dbReference>
<evidence type="ECO:0000313" key="3">
    <source>
        <dbReference type="EMBL" id="TIA39384.1"/>
    </source>
</evidence>
<dbReference type="Gene3D" id="3.40.630.30">
    <property type="match status" value="1"/>
</dbReference>
<organism evidence="2 5">
    <name type="scientific">Aureobasidium pullulans</name>
    <name type="common">Black yeast</name>
    <name type="synonym">Pullularia pullulans</name>
    <dbReference type="NCBI Taxonomy" id="5580"/>
    <lineage>
        <taxon>Eukaryota</taxon>
        <taxon>Fungi</taxon>
        <taxon>Dikarya</taxon>
        <taxon>Ascomycota</taxon>
        <taxon>Pezizomycotina</taxon>
        <taxon>Dothideomycetes</taxon>
        <taxon>Dothideomycetidae</taxon>
        <taxon>Dothideales</taxon>
        <taxon>Saccotheciaceae</taxon>
        <taxon>Aureobasidium</taxon>
    </lineage>
</organism>
<dbReference type="Proteomes" id="UP000308724">
    <property type="component" value="Unassembled WGS sequence"/>
</dbReference>
<dbReference type="CDD" id="cd04301">
    <property type="entry name" value="NAT_SF"/>
    <property type="match status" value="1"/>
</dbReference>
<evidence type="ECO:0000313" key="4">
    <source>
        <dbReference type="Proteomes" id="UP000308724"/>
    </source>
</evidence>
<dbReference type="PROSITE" id="PS51186">
    <property type="entry name" value="GNAT"/>
    <property type="match status" value="1"/>
</dbReference>
<evidence type="ECO:0000313" key="2">
    <source>
        <dbReference type="EMBL" id="THW62490.1"/>
    </source>
</evidence>
<dbReference type="AlphaFoldDB" id="A0A4S8ZD09"/>
<dbReference type="Proteomes" id="UP000310421">
    <property type="component" value="Unassembled WGS sequence"/>
</dbReference>
<dbReference type="GO" id="GO:0016747">
    <property type="term" value="F:acyltransferase activity, transferring groups other than amino-acyl groups"/>
    <property type="evidence" value="ECO:0007669"/>
    <property type="project" value="InterPro"/>
</dbReference>
<protein>
    <recommendedName>
        <fullName evidence="1">N-acetyltransferase domain-containing protein</fullName>
    </recommendedName>
</protein>
<accession>A0A4S8ZD09</accession>
<evidence type="ECO:0000313" key="5">
    <source>
        <dbReference type="Proteomes" id="UP000310421"/>
    </source>
</evidence>
<feature type="domain" description="N-acetyltransferase" evidence="1">
    <location>
        <begin position="73"/>
        <end position="214"/>
    </location>
</feature>
<dbReference type="InterPro" id="IPR016181">
    <property type="entry name" value="Acyl_CoA_acyltransferase"/>
</dbReference>
<comment type="caution">
    <text evidence="2">The sequence shown here is derived from an EMBL/GenBank/DDBJ whole genome shotgun (WGS) entry which is preliminary data.</text>
</comment>
<dbReference type="InterPro" id="IPR000182">
    <property type="entry name" value="GNAT_dom"/>
</dbReference>
<gene>
    <name evidence="3" type="ORF">D6C78_03344</name>
    <name evidence="2" type="ORF">D6D20_04292</name>
</gene>
<sequence>MATTSTEDSGGPFILTRAHTSNDFDSIVALEFKTFTDPHLREIFMGPDTPDGHAYLSSFYQKTLHTNASDVWVKVEEKKTGKIVGASNWRVHMGSVPKHELAEEDLGWAWLECDGEKLNKVKGVITGIMGARKRLFTEPYCQLHICFTDPDYQRRGIGSMMLQWGSDLADQLFLPSWVEASPAGNFLYRKFGYKDIEVNESGEMQGSTMRREARVLSIEGGQ</sequence>